<dbReference type="AlphaFoldDB" id="A0A134AHW8"/>
<evidence type="ECO:0000313" key="2">
    <source>
        <dbReference type="Proteomes" id="UP000070442"/>
    </source>
</evidence>
<dbReference type="STRING" id="755172.HMPREF1863_00486"/>
<keyword evidence="2" id="KW-1185">Reference proteome</keyword>
<gene>
    <name evidence="1" type="ORF">HMPREF1863_00486</name>
</gene>
<proteinExistence type="predicted"/>
<dbReference type="Proteomes" id="UP000070442">
    <property type="component" value="Unassembled WGS sequence"/>
</dbReference>
<sequence>MKERFFQALVMVGLRKRKKYINKKVLGQRVGSLVKARLPFVFLIGIG</sequence>
<evidence type="ECO:0000313" key="1">
    <source>
        <dbReference type="EMBL" id="KXB67301.1"/>
    </source>
</evidence>
<accession>A0A134AHW8</accession>
<reference evidence="2" key="1">
    <citation type="submission" date="2016-01" db="EMBL/GenBank/DDBJ databases">
        <authorList>
            <person name="Mitreva M."/>
            <person name="Pepin K.H."/>
            <person name="Mihindukulasuriya K.A."/>
            <person name="Fulton R."/>
            <person name="Fronick C."/>
            <person name="O'Laughlin M."/>
            <person name="Miner T."/>
            <person name="Herter B."/>
            <person name="Rosa B.A."/>
            <person name="Cordes M."/>
            <person name="Tomlinson C."/>
            <person name="Wollam A."/>
            <person name="Palsikar V.B."/>
            <person name="Mardis E.R."/>
            <person name="Wilson R.K."/>
        </authorList>
    </citation>
    <scope>NUCLEOTIDE SEQUENCE [LARGE SCALE GENOMIC DNA]</scope>
    <source>
        <strain evidence="2">DNF00729</strain>
    </source>
</reference>
<protein>
    <submittedName>
        <fullName evidence="1">Uncharacterized protein</fullName>
    </submittedName>
</protein>
<organism evidence="1 2">
    <name type="scientific">Aedoeadaptatus coxii</name>
    <dbReference type="NCBI Taxonomy" id="755172"/>
    <lineage>
        <taxon>Bacteria</taxon>
        <taxon>Bacillati</taxon>
        <taxon>Bacillota</taxon>
        <taxon>Tissierellia</taxon>
        <taxon>Tissierellales</taxon>
        <taxon>Peptoniphilaceae</taxon>
        <taxon>Aedoeadaptatus</taxon>
    </lineage>
</organism>
<comment type="caution">
    <text evidence="1">The sequence shown here is derived from an EMBL/GenBank/DDBJ whole genome shotgun (WGS) entry which is preliminary data.</text>
</comment>
<dbReference type="PATRIC" id="fig|755172.3.peg.466"/>
<dbReference type="EMBL" id="LSDG01000019">
    <property type="protein sequence ID" value="KXB67301.1"/>
    <property type="molecule type" value="Genomic_DNA"/>
</dbReference>
<name>A0A134AHW8_9FIRM</name>